<organism evidence="1 2">
    <name type="scientific">Caenorhabditis briggsae</name>
    <dbReference type="NCBI Taxonomy" id="6238"/>
    <lineage>
        <taxon>Eukaryota</taxon>
        <taxon>Metazoa</taxon>
        <taxon>Ecdysozoa</taxon>
        <taxon>Nematoda</taxon>
        <taxon>Chromadorea</taxon>
        <taxon>Rhabditida</taxon>
        <taxon>Rhabditina</taxon>
        <taxon>Rhabditomorpha</taxon>
        <taxon>Rhabditoidea</taxon>
        <taxon>Rhabditidae</taxon>
        <taxon>Peloderinae</taxon>
        <taxon>Caenorhabditis</taxon>
    </lineage>
</organism>
<dbReference type="GeneID" id="68919031"/>
<dbReference type="Proteomes" id="UP000008549">
    <property type="component" value="Unassembled WGS sequence"/>
</dbReference>
<dbReference type="AlphaFoldDB" id="B6IFS5"/>
<dbReference type="KEGG" id="cbr:CBG_27581"/>
<reference evidence="1 2" key="2">
    <citation type="journal article" date="2011" name="PLoS Genet.">
        <title>Caenorhabditis briggsae recombinant inbred line genotypes reveal inter-strain incompatibility and the evolution of recombination.</title>
        <authorList>
            <person name="Ross J.A."/>
            <person name="Koboldt D.C."/>
            <person name="Staisch J.E."/>
            <person name="Chamberlin H.M."/>
            <person name="Gupta B.P."/>
            <person name="Miller R.D."/>
            <person name="Baird S.E."/>
            <person name="Haag E.S."/>
        </authorList>
    </citation>
    <scope>NUCLEOTIDE SEQUENCE [LARGE SCALE GENOMIC DNA]</scope>
    <source>
        <strain evidence="1 2">AF16</strain>
    </source>
</reference>
<accession>B6IFS5</accession>
<keyword evidence="2" id="KW-1185">Reference proteome</keyword>
<dbReference type="InterPro" id="IPR021942">
    <property type="entry name" value="DUF3557"/>
</dbReference>
<dbReference type="HOGENOM" id="CLU_2348562_0_0_1"/>
<dbReference type="InParanoid" id="B6IFS5"/>
<evidence type="ECO:0000313" key="2">
    <source>
        <dbReference type="Proteomes" id="UP000008549"/>
    </source>
</evidence>
<evidence type="ECO:0000313" key="1">
    <source>
        <dbReference type="EMBL" id="CAR98755.1"/>
    </source>
</evidence>
<dbReference type="RefSeq" id="XP_045098325.1">
    <property type="nucleotide sequence ID" value="XM_045239291.1"/>
</dbReference>
<dbReference type="EMBL" id="HE601277">
    <property type="protein sequence ID" value="CAR98755.1"/>
    <property type="molecule type" value="Genomic_DNA"/>
</dbReference>
<dbReference type="PANTHER" id="PTHR31379">
    <property type="entry name" value="F-BOX C PROTEIN-RELATED-RELATED"/>
    <property type="match status" value="1"/>
</dbReference>
<dbReference type="PANTHER" id="PTHR31379:SF1">
    <property type="entry name" value="F-BOX C PROTEIN-RELATED"/>
    <property type="match status" value="1"/>
</dbReference>
<dbReference type="CTD" id="68919031"/>
<reference evidence="1 2" key="1">
    <citation type="journal article" date="2003" name="PLoS Biol.">
        <title>The genome sequence of Caenorhabditis briggsae: a platform for comparative genomics.</title>
        <authorList>
            <person name="Stein L.D."/>
            <person name="Bao Z."/>
            <person name="Blasiar D."/>
            <person name="Blumenthal T."/>
            <person name="Brent M.R."/>
            <person name="Chen N."/>
            <person name="Chinwalla A."/>
            <person name="Clarke L."/>
            <person name="Clee C."/>
            <person name="Coghlan A."/>
            <person name="Coulson A."/>
            <person name="D'Eustachio P."/>
            <person name="Fitch D.H."/>
            <person name="Fulton L.A."/>
            <person name="Fulton R.E."/>
            <person name="Griffiths-Jones S."/>
            <person name="Harris T.W."/>
            <person name="Hillier L.W."/>
            <person name="Kamath R."/>
            <person name="Kuwabara P.E."/>
            <person name="Mardis E.R."/>
            <person name="Marra M.A."/>
            <person name="Miner T.L."/>
            <person name="Minx P."/>
            <person name="Mullikin J.C."/>
            <person name="Plumb R.W."/>
            <person name="Rogers J."/>
            <person name="Schein J.E."/>
            <person name="Sohrmann M."/>
            <person name="Spieth J."/>
            <person name="Stajich J.E."/>
            <person name="Wei C."/>
            <person name="Willey D."/>
            <person name="Wilson R.K."/>
            <person name="Durbin R."/>
            <person name="Waterston R.H."/>
        </authorList>
    </citation>
    <scope>NUCLEOTIDE SEQUENCE [LARGE SCALE GENOMIC DNA]</scope>
    <source>
        <strain evidence="1 2">AF16</strain>
    </source>
</reference>
<name>B6IFS5_CAEBR</name>
<protein>
    <submittedName>
        <fullName evidence="1">Protein CBG27581</fullName>
    </submittedName>
</protein>
<gene>
    <name evidence="1" type="ORF">CBG27581</name>
    <name evidence="1" type="ORF">CBG_27581</name>
</gene>
<proteinExistence type="predicted"/>
<sequence>MAELTLETVIADNTEVRYVGKKLEVNFRFRLAERLPKIGFAEKAVPLHISKLSISEGSVKINDTEYCLGVLRQFREGPTPEVLSWCGTNTSRNTKPY</sequence>